<evidence type="ECO:0000313" key="3">
    <source>
        <dbReference type="RefSeq" id="XP_016970207.1"/>
    </source>
</evidence>
<dbReference type="AlphaFoldDB" id="A0A6P4DXH8"/>
<dbReference type="PANTHER" id="PTHR20977:SF0">
    <property type="entry name" value="AT13385P-RELATED"/>
    <property type="match status" value="1"/>
</dbReference>
<organism evidence="3">
    <name type="scientific">Drosophila rhopaloa</name>
    <name type="common">Fruit fly</name>
    <dbReference type="NCBI Taxonomy" id="1041015"/>
    <lineage>
        <taxon>Eukaryota</taxon>
        <taxon>Metazoa</taxon>
        <taxon>Ecdysozoa</taxon>
        <taxon>Arthropoda</taxon>
        <taxon>Hexapoda</taxon>
        <taxon>Insecta</taxon>
        <taxon>Pterygota</taxon>
        <taxon>Neoptera</taxon>
        <taxon>Endopterygota</taxon>
        <taxon>Diptera</taxon>
        <taxon>Brachycera</taxon>
        <taxon>Muscomorpha</taxon>
        <taxon>Ephydroidea</taxon>
        <taxon>Drosophilidae</taxon>
        <taxon>Drosophila</taxon>
        <taxon>Sophophora</taxon>
    </lineage>
</organism>
<name>A0A6P4DXH8_DRORH</name>
<protein>
    <submittedName>
        <fullName evidence="3">Uncharacterized protein LOC108038022</fullName>
    </submittedName>
</protein>
<evidence type="ECO:0000313" key="1">
    <source>
        <dbReference type="EnsemblMetazoa" id="XP_016970207.1"/>
    </source>
</evidence>
<dbReference type="Pfam" id="PF07248">
    <property type="entry name" value="DUF1431"/>
    <property type="match status" value="1"/>
</dbReference>
<reference evidence="2" key="1">
    <citation type="journal article" date="2021" name="Elife">
        <title>Highly contiguous assemblies of 101 drosophilid genomes.</title>
        <authorList>
            <person name="Kim B.Y."/>
            <person name="Wang J.R."/>
            <person name="Miller D.E."/>
            <person name="Barmina O."/>
            <person name="Delaney E."/>
            <person name="Thompson A."/>
            <person name="Comeault A.A."/>
            <person name="Peede D."/>
            <person name="D'Agostino E.R."/>
            <person name="Pelaez J."/>
            <person name="Aguilar J.M."/>
            <person name="Haji D."/>
            <person name="Matsunaga T."/>
            <person name="Armstrong E.E."/>
            <person name="Zych M."/>
            <person name="Ogawa Y."/>
            <person name="Stamenkovic-Radak M."/>
            <person name="Jelic M."/>
            <person name="Veselinovic M.S."/>
            <person name="Tanaskovic M."/>
            <person name="Eric P."/>
            <person name="Gao J.J."/>
            <person name="Katoh T.K."/>
            <person name="Toda M.J."/>
            <person name="Watabe H."/>
            <person name="Watada M."/>
            <person name="Davis J.S."/>
            <person name="Moyle L.C."/>
            <person name="Manoli G."/>
            <person name="Bertolini E."/>
            <person name="Kostal V."/>
            <person name="Hawley R.S."/>
            <person name="Takahashi A."/>
            <person name="Jones C.D."/>
            <person name="Price D.K."/>
            <person name="Whiteman N."/>
            <person name="Kopp A."/>
            <person name="Matute D.R."/>
            <person name="Petrov D.A."/>
        </authorList>
    </citation>
    <scope>NUCLEOTIDE SEQUENCE [LARGE SCALE GENOMIC DNA]</scope>
</reference>
<dbReference type="PANTHER" id="PTHR20977">
    <property type="entry name" value="AT13385P-RELATED"/>
    <property type="match status" value="1"/>
</dbReference>
<keyword evidence="2" id="KW-1185">Reference proteome</keyword>
<dbReference type="InterPro" id="IPR006611">
    <property type="entry name" value="DUF1431_DROsp"/>
</dbReference>
<reference evidence="1" key="3">
    <citation type="submission" date="2025-05" db="UniProtKB">
        <authorList>
            <consortium name="EnsemblMetazoa"/>
        </authorList>
    </citation>
    <scope>IDENTIFICATION</scope>
</reference>
<gene>
    <name evidence="3" type="primary">LOC108038022</name>
    <name evidence="1" type="synonym">108038022</name>
</gene>
<sequence>MMASKLRLRRAPIQRFLANSRWYNWGNYDASSGECCRMRDKKTTACFKAHSICPAKYERNECYERPSFSRNQYPKYLEEIYQRGKPDPECWLKVIRHDTEHYRPSDKHRQYQRTWPECPLLWLRPKDTCCPDPETYPPMKRRIRPPQEPPLSAIDKHLFEMSVFCRSVLRPPGCKLGRRPPKCHVARQPHDCCKQEAPLPSFSEACRHLIPRFCRTECACQAVPGLCEMWNTYHRRNKSRRICTKPLIGYSPHRSRMLFPF</sequence>
<dbReference type="SMART" id="SM00689">
    <property type="entry name" value="DM6"/>
    <property type="match status" value="1"/>
</dbReference>
<proteinExistence type="predicted"/>
<dbReference type="RefSeq" id="XP_016970207.1">
    <property type="nucleotide sequence ID" value="XM_017114718.1"/>
</dbReference>
<accession>A0A6P4DXH8</accession>
<dbReference type="OrthoDB" id="7812215at2759"/>
<dbReference type="GeneID" id="108038022"/>
<dbReference type="EnsemblMetazoa" id="XM_017114718.2">
    <property type="protein sequence ID" value="XP_016970207.1"/>
    <property type="gene ID" value="LOC108038022"/>
</dbReference>
<reference evidence="3" key="2">
    <citation type="submission" date="2025-04" db="UniProtKB">
        <authorList>
            <consortium name="RefSeq"/>
        </authorList>
    </citation>
    <scope>IDENTIFICATION</scope>
</reference>
<dbReference type="Proteomes" id="UP001652680">
    <property type="component" value="Unassembled WGS sequence"/>
</dbReference>
<evidence type="ECO:0000313" key="2">
    <source>
        <dbReference type="Proteomes" id="UP001652680"/>
    </source>
</evidence>